<dbReference type="Proteomes" id="UP000176751">
    <property type="component" value="Unassembled WGS sequence"/>
</dbReference>
<gene>
    <name evidence="1" type="ORF">A2196_05115</name>
</gene>
<dbReference type="AlphaFoldDB" id="A0A1F5HCT6"/>
<name>A0A1F5HCT6_9BACT</name>
<comment type="caution">
    <text evidence="1">The sequence shown here is derived from an EMBL/GenBank/DDBJ whole genome shotgun (WGS) entry which is preliminary data.</text>
</comment>
<evidence type="ECO:0000313" key="1">
    <source>
        <dbReference type="EMBL" id="OGE01961.1"/>
    </source>
</evidence>
<protein>
    <submittedName>
        <fullName evidence="1">Uncharacterized protein</fullName>
    </submittedName>
</protein>
<accession>A0A1F5HCT6</accession>
<reference evidence="1 2" key="1">
    <citation type="journal article" date="2016" name="Nat. Commun.">
        <title>Thousands of microbial genomes shed light on interconnected biogeochemical processes in an aquifer system.</title>
        <authorList>
            <person name="Anantharaman K."/>
            <person name="Brown C.T."/>
            <person name="Hug L.A."/>
            <person name="Sharon I."/>
            <person name="Castelle C.J."/>
            <person name="Probst A.J."/>
            <person name="Thomas B.C."/>
            <person name="Singh A."/>
            <person name="Wilkins M.J."/>
            <person name="Karaoz U."/>
            <person name="Brodie E.L."/>
            <person name="Williams K.H."/>
            <person name="Hubbard S.S."/>
            <person name="Banfield J.F."/>
        </authorList>
    </citation>
    <scope>NUCLEOTIDE SEQUENCE [LARGE SCALE GENOMIC DNA]</scope>
</reference>
<dbReference type="EMBL" id="MFCA01000022">
    <property type="protein sequence ID" value="OGE01961.1"/>
    <property type="molecule type" value="Genomic_DNA"/>
</dbReference>
<evidence type="ECO:0000313" key="2">
    <source>
        <dbReference type="Proteomes" id="UP000176751"/>
    </source>
</evidence>
<sequence length="281" mass="33113">MSAERTVSTGLIPPVESVTGTGEAAQPVFKKTPLMRRIEERCAKPGEPIDEFLHRLYVDKSQSLTAIAQAFRESDCSVNYTTIGRWLENFFPKIQIRRGYLGQDPERRRQMSQRIRKSRVSNPDMYRRLREDRRRRFEENVARSFGKDPREFVTRMVVGENLSVPEIATRIGQSTYFVRRVVREYKVEPKPRRRRLIHNEFEERRKMIRQANDDGLLERLTPEQRKVLLARYPEEGIVPTQIEVARGLHLTFRQQVWQCERDGLADIERLLALDSNRTTNL</sequence>
<organism evidence="1 2">
    <name type="scientific">Candidatus Curtissbacteria bacterium RIFOXYA1_FULL_41_14</name>
    <dbReference type="NCBI Taxonomy" id="1797737"/>
    <lineage>
        <taxon>Bacteria</taxon>
        <taxon>Candidatus Curtissiibacteriota</taxon>
    </lineage>
</organism>
<proteinExistence type="predicted"/>